<dbReference type="Proteomes" id="UP001165378">
    <property type="component" value="Unassembled WGS sequence"/>
</dbReference>
<dbReference type="PANTHER" id="PTHR30349">
    <property type="entry name" value="PHAGE INTEGRASE-RELATED"/>
    <property type="match status" value="1"/>
</dbReference>
<dbReference type="AlphaFoldDB" id="A0AA41TYT1"/>
<dbReference type="PROSITE" id="PS51898">
    <property type="entry name" value="TYR_RECOMBINASE"/>
    <property type="match status" value="1"/>
</dbReference>
<evidence type="ECO:0000259" key="6">
    <source>
        <dbReference type="PROSITE" id="PS51898"/>
    </source>
</evidence>
<name>A0AA41TYT1_9ACTN</name>
<dbReference type="Gene3D" id="1.10.150.130">
    <property type="match status" value="1"/>
</dbReference>
<dbReference type="EMBL" id="JAKFHA010000002">
    <property type="protein sequence ID" value="MCF2526756.1"/>
    <property type="molecule type" value="Genomic_DNA"/>
</dbReference>
<sequence length="399" mass="44520">MARVWIEDRETHADYLAAIAKWKVAKKAGSKRKPPGRWRVRWYDLDGKGKGRVFAKKPDAEDYVHTIETRLRDGSYRDRSASKMLFGELADEWLKSRSTLKRSSRGRYAHSLKLYVLPRWESMQLSAIRREDIAAWSAELGASGGKNGKPLGPSSVKGARIVFGMVMKWAVETNRLAFNPAAGLALPRPAPADHVYLDHAQVAALAEAAGEYAELILMASYTGMRWGEVSALQVRRVDLDTRRAHVVTAFAEDNGELYEDTPKSWARRKVPLPRFLVERMRPRLATMKKTDLLFTAPGGGSLRLHNFRPRVFDPAVKAAGLDELGVHPHVLKHTAASLAIAAGADIKTLQTMLGHKSATLTLDTYGHLMDDRLDDVADRLEAEREKALKKTEERPGKGP</sequence>
<feature type="domain" description="Tyr recombinase" evidence="6">
    <location>
        <begin position="192"/>
        <end position="378"/>
    </location>
</feature>
<dbReference type="RefSeq" id="WP_235050892.1">
    <property type="nucleotide sequence ID" value="NZ_JAKFHA010000002.1"/>
</dbReference>
<evidence type="ECO:0000259" key="7">
    <source>
        <dbReference type="PROSITE" id="PS51900"/>
    </source>
</evidence>
<dbReference type="SUPFAM" id="SSF56349">
    <property type="entry name" value="DNA breaking-rejoining enzymes"/>
    <property type="match status" value="1"/>
</dbReference>
<dbReference type="GO" id="GO:0003677">
    <property type="term" value="F:DNA binding"/>
    <property type="evidence" value="ECO:0007669"/>
    <property type="project" value="UniProtKB-UniRule"/>
</dbReference>
<reference evidence="8" key="1">
    <citation type="submission" date="2022-01" db="EMBL/GenBank/DDBJ databases">
        <title>Genome-Based Taxonomic Classification of the Phylum Actinobacteria.</title>
        <authorList>
            <person name="Gao Y."/>
        </authorList>
    </citation>
    <scope>NUCLEOTIDE SEQUENCE</scope>
    <source>
        <strain evidence="8">KLBMP 8922</strain>
    </source>
</reference>
<keyword evidence="3 5" id="KW-0238">DNA-binding</keyword>
<keyword evidence="2" id="KW-0229">DNA integration</keyword>
<evidence type="ECO:0000256" key="4">
    <source>
        <dbReference type="ARBA" id="ARBA00023172"/>
    </source>
</evidence>
<organism evidence="8 9">
    <name type="scientific">Yinghuangia soli</name>
    <dbReference type="NCBI Taxonomy" id="2908204"/>
    <lineage>
        <taxon>Bacteria</taxon>
        <taxon>Bacillati</taxon>
        <taxon>Actinomycetota</taxon>
        <taxon>Actinomycetes</taxon>
        <taxon>Kitasatosporales</taxon>
        <taxon>Streptomycetaceae</taxon>
        <taxon>Yinghuangia</taxon>
    </lineage>
</organism>
<dbReference type="GO" id="GO:0015074">
    <property type="term" value="P:DNA integration"/>
    <property type="evidence" value="ECO:0007669"/>
    <property type="project" value="UniProtKB-KW"/>
</dbReference>
<keyword evidence="9" id="KW-1185">Reference proteome</keyword>
<accession>A0AA41TYT1</accession>
<dbReference type="InterPro" id="IPR011010">
    <property type="entry name" value="DNA_brk_join_enz"/>
</dbReference>
<dbReference type="Pfam" id="PF00589">
    <property type="entry name" value="Phage_integrase"/>
    <property type="match status" value="1"/>
</dbReference>
<comment type="caution">
    <text evidence="8">The sequence shown here is derived from an EMBL/GenBank/DDBJ whole genome shotgun (WGS) entry which is preliminary data.</text>
</comment>
<protein>
    <submittedName>
        <fullName evidence="8">Site-specific integrase</fullName>
    </submittedName>
</protein>
<dbReference type="InterPro" id="IPR013762">
    <property type="entry name" value="Integrase-like_cat_sf"/>
</dbReference>
<evidence type="ECO:0000256" key="1">
    <source>
        <dbReference type="ARBA" id="ARBA00008857"/>
    </source>
</evidence>
<dbReference type="Pfam" id="PF14659">
    <property type="entry name" value="Phage_int_SAM_3"/>
    <property type="match status" value="1"/>
</dbReference>
<evidence type="ECO:0000313" key="8">
    <source>
        <dbReference type="EMBL" id="MCF2526756.1"/>
    </source>
</evidence>
<dbReference type="GO" id="GO:0006310">
    <property type="term" value="P:DNA recombination"/>
    <property type="evidence" value="ECO:0007669"/>
    <property type="project" value="UniProtKB-KW"/>
</dbReference>
<dbReference type="InterPro" id="IPR004107">
    <property type="entry name" value="Integrase_SAM-like_N"/>
</dbReference>
<dbReference type="InterPro" id="IPR010998">
    <property type="entry name" value="Integrase_recombinase_N"/>
</dbReference>
<feature type="domain" description="Core-binding (CB)" evidence="7">
    <location>
        <begin position="84"/>
        <end position="171"/>
    </location>
</feature>
<dbReference type="InterPro" id="IPR044068">
    <property type="entry name" value="CB"/>
</dbReference>
<dbReference type="InterPro" id="IPR002104">
    <property type="entry name" value="Integrase_catalytic"/>
</dbReference>
<keyword evidence="4" id="KW-0233">DNA recombination</keyword>
<dbReference type="Gene3D" id="1.10.443.10">
    <property type="entry name" value="Intergrase catalytic core"/>
    <property type="match status" value="1"/>
</dbReference>
<dbReference type="InterPro" id="IPR050090">
    <property type="entry name" value="Tyrosine_recombinase_XerCD"/>
</dbReference>
<evidence type="ECO:0000256" key="5">
    <source>
        <dbReference type="PROSITE-ProRule" id="PRU01248"/>
    </source>
</evidence>
<comment type="similarity">
    <text evidence="1">Belongs to the 'phage' integrase family.</text>
</comment>
<proteinExistence type="inferred from homology"/>
<dbReference type="PANTHER" id="PTHR30349:SF64">
    <property type="entry name" value="PROPHAGE INTEGRASE INTD-RELATED"/>
    <property type="match status" value="1"/>
</dbReference>
<evidence type="ECO:0000313" key="9">
    <source>
        <dbReference type="Proteomes" id="UP001165378"/>
    </source>
</evidence>
<evidence type="ECO:0000256" key="3">
    <source>
        <dbReference type="ARBA" id="ARBA00023125"/>
    </source>
</evidence>
<dbReference type="PROSITE" id="PS51900">
    <property type="entry name" value="CB"/>
    <property type="match status" value="1"/>
</dbReference>
<evidence type="ECO:0000256" key="2">
    <source>
        <dbReference type="ARBA" id="ARBA00022908"/>
    </source>
</evidence>
<gene>
    <name evidence="8" type="ORF">LZ495_05910</name>
</gene>